<feature type="region of interest" description="Disordered" evidence="1">
    <location>
        <begin position="18"/>
        <end position="40"/>
    </location>
</feature>
<evidence type="ECO:0000313" key="2">
    <source>
        <dbReference type="EMBL" id="MFD1984372.1"/>
    </source>
</evidence>
<sequence length="228" mass="24809">MKIEYLVHVGGLSSCSWTSPTTSLAPKTGASPPAAKSRPDFIGIRRTESHVFESKGRSRRPAATAVSKALGQVSALHSVNGKAPKTRCASFFMLRSAGTEGFVSDPPVDGKGSGVNFDVLDALAKAYSFFLDEPTTNLPADVSDGYFGREIEDGVYFGLDKKVFAAIQERPDGEQERRRRTAEIFAIIADRLQSYEGRRERNVSAGPDGTILIDRRSRPGSRQRIIAK</sequence>
<gene>
    <name evidence="2" type="ORF">ACFSOZ_17235</name>
</gene>
<accession>A0ABW4UCY4</accession>
<organism evidence="2 3">
    <name type="scientific">Mesorhizobium newzealandense</name>
    <dbReference type="NCBI Taxonomy" id="1300302"/>
    <lineage>
        <taxon>Bacteria</taxon>
        <taxon>Pseudomonadati</taxon>
        <taxon>Pseudomonadota</taxon>
        <taxon>Alphaproteobacteria</taxon>
        <taxon>Hyphomicrobiales</taxon>
        <taxon>Phyllobacteriaceae</taxon>
        <taxon>Mesorhizobium</taxon>
    </lineage>
</organism>
<proteinExistence type="predicted"/>
<evidence type="ECO:0000313" key="3">
    <source>
        <dbReference type="Proteomes" id="UP001597405"/>
    </source>
</evidence>
<reference evidence="3" key="1">
    <citation type="journal article" date="2019" name="Int. J. Syst. Evol. Microbiol.">
        <title>The Global Catalogue of Microorganisms (GCM) 10K type strain sequencing project: providing services to taxonomists for standard genome sequencing and annotation.</title>
        <authorList>
            <consortium name="The Broad Institute Genomics Platform"/>
            <consortium name="The Broad Institute Genome Sequencing Center for Infectious Disease"/>
            <person name="Wu L."/>
            <person name="Ma J."/>
        </authorList>
    </citation>
    <scope>NUCLEOTIDE SEQUENCE [LARGE SCALE GENOMIC DNA]</scope>
    <source>
        <strain evidence="3">CGMCC 1.16225</strain>
    </source>
</reference>
<keyword evidence="3" id="KW-1185">Reference proteome</keyword>
<comment type="caution">
    <text evidence="2">The sequence shown here is derived from an EMBL/GenBank/DDBJ whole genome shotgun (WGS) entry which is preliminary data.</text>
</comment>
<dbReference type="EMBL" id="JBHUGZ010000012">
    <property type="protein sequence ID" value="MFD1984372.1"/>
    <property type="molecule type" value="Genomic_DNA"/>
</dbReference>
<evidence type="ECO:0000256" key="1">
    <source>
        <dbReference type="SAM" id="MobiDB-lite"/>
    </source>
</evidence>
<dbReference type="PROSITE" id="PS51257">
    <property type="entry name" value="PROKAR_LIPOPROTEIN"/>
    <property type="match status" value="1"/>
</dbReference>
<dbReference type="RefSeq" id="WP_379100163.1">
    <property type="nucleotide sequence ID" value="NZ_JBHUGZ010000012.1"/>
</dbReference>
<name>A0ABW4UCY4_9HYPH</name>
<protein>
    <submittedName>
        <fullName evidence="2">Uncharacterized protein</fullName>
    </submittedName>
</protein>
<dbReference type="Proteomes" id="UP001597405">
    <property type="component" value="Unassembled WGS sequence"/>
</dbReference>